<feature type="region of interest" description="Disordered" evidence="1">
    <location>
        <begin position="253"/>
        <end position="273"/>
    </location>
</feature>
<dbReference type="HOGENOM" id="CLU_025989_0_0_1"/>
<organism evidence="3 4">
    <name type="scientific">Gloeophyllum trabeum (strain ATCC 11539 / FP-39264 / Madison 617)</name>
    <name type="common">Brown rot fungus</name>
    <dbReference type="NCBI Taxonomy" id="670483"/>
    <lineage>
        <taxon>Eukaryota</taxon>
        <taxon>Fungi</taxon>
        <taxon>Dikarya</taxon>
        <taxon>Basidiomycota</taxon>
        <taxon>Agaricomycotina</taxon>
        <taxon>Agaricomycetes</taxon>
        <taxon>Gloeophyllales</taxon>
        <taxon>Gloeophyllaceae</taxon>
        <taxon>Gloeophyllum</taxon>
    </lineage>
</organism>
<dbReference type="AlphaFoldDB" id="S7PYR6"/>
<dbReference type="Pfam" id="PF11696">
    <property type="entry name" value="DUF3292"/>
    <property type="match status" value="1"/>
</dbReference>
<dbReference type="InterPro" id="IPR021709">
    <property type="entry name" value="DUF3292"/>
</dbReference>
<dbReference type="PANTHER" id="PTHR38694">
    <property type="entry name" value="CONSERVED EXPRESSED PROTEIN"/>
    <property type="match status" value="1"/>
</dbReference>
<evidence type="ECO:0000256" key="2">
    <source>
        <dbReference type="SAM" id="Phobius"/>
    </source>
</evidence>
<dbReference type="Proteomes" id="UP000030669">
    <property type="component" value="Unassembled WGS sequence"/>
</dbReference>
<dbReference type="KEGG" id="gtr:GLOTRDRAFT_79542"/>
<dbReference type="PANTHER" id="PTHR38694:SF1">
    <property type="entry name" value="PEROXIN DOMAIN-CONTAINING PROTEIN"/>
    <property type="match status" value="1"/>
</dbReference>
<keyword evidence="2" id="KW-1133">Transmembrane helix</keyword>
<dbReference type="OMA" id="LGWNEPK"/>
<evidence type="ECO:0000313" key="3">
    <source>
        <dbReference type="EMBL" id="EPQ52462.1"/>
    </source>
</evidence>
<gene>
    <name evidence="3" type="ORF">GLOTRDRAFT_79542</name>
</gene>
<feature type="compositionally biased region" description="Polar residues" evidence="1">
    <location>
        <begin position="253"/>
        <end position="265"/>
    </location>
</feature>
<reference evidence="3 4" key="1">
    <citation type="journal article" date="2012" name="Science">
        <title>The Paleozoic origin of enzymatic lignin decomposition reconstructed from 31 fungal genomes.</title>
        <authorList>
            <person name="Floudas D."/>
            <person name="Binder M."/>
            <person name="Riley R."/>
            <person name="Barry K."/>
            <person name="Blanchette R.A."/>
            <person name="Henrissat B."/>
            <person name="Martinez A.T."/>
            <person name="Otillar R."/>
            <person name="Spatafora J.W."/>
            <person name="Yadav J.S."/>
            <person name="Aerts A."/>
            <person name="Benoit I."/>
            <person name="Boyd A."/>
            <person name="Carlson A."/>
            <person name="Copeland A."/>
            <person name="Coutinho P.M."/>
            <person name="de Vries R.P."/>
            <person name="Ferreira P."/>
            <person name="Findley K."/>
            <person name="Foster B."/>
            <person name="Gaskell J."/>
            <person name="Glotzer D."/>
            <person name="Gorecki P."/>
            <person name="Heitman J."/>
            <person name="Hesse C."/>
            <person name="Hori C."/>
            <person name="Igarashi K."/>
            <person name="Jurgens J.A."/>
            <person name="Kallen N."/>
            <person name="Kersten P."/>
            <person name="Kohler A."/>
            <person name="Kuees U."/>
            <person name="Kumar T.K.A."/>
            <person name="Kuo A."/>
            <person name="LaButti K."/>
            <person name="Larrondo L.F."/>
            <person name="Lindquist E."/>
            <person name="Ling A."/>
            <person name="Lombard V."/>
            <person name="Lucas S."/>
            <person name="Lundell T."/>
            <person name="Martin R."/>
            <person name="McLaughlin D.J."/>
            <person name="Morgenstern I."/>
            <person name="Morin E."/>
            <person name="Murat C."/>
            <person name="Nagy L.G."/>
            <person name="Nolan M."/>
            <person name="Ohm R.A."/>
            <person name="Patyshakuliyeva A."/>
            <person name="Rokas A."/>
            <person name="Ruiz-Duenas F.J."/>
            <person name="Sabat G."/>
            <person name="Salamov A."/>
            <person name="Samejima M."/>
            <person name="Schmutz J."/>
            <person name="Slot J.C."/>
            <person name="St John F."/>
            <person name="Stenlid J."/>
            <person name="Sun H."/>
            <person name="Sun S."/>
            <person name="Syed K."/>
            <person name="Tsang A."/>
            <person name="Wiebenga A."/>
            <person name="Young D."/>
            <person name="Pisabarro A."/>
            <person name="Eastwood D.C."/>
            <person name="Martin F."/>
            <person name="Cullen D."/>
            <person name="Grigoriev I.V."/>
            <person name="Hibbett D.S."/>
        </authorList>
    </citation>
    <scope>NUCLEOTIDE SEQUENCE [LARGE SCALE GENOMIC DNA]</scope>
    <source>
        <strain evidence="3 4">ATCC 11539</strain>
    </source>
</reference>
<dbReference type="GeneID" id="19308893"/>
<accession>S7PYR6</accession>
<proteinExistence type="predicted"/>
<keyword evidence="2" id="KW-0812">Transmembrane</keyword>
<evidence type="ECO:0000313" key="4">
    <source>
        <dbReference type="Proteomes" id="UP000030669"/>
    </source>
</evidence>
<feature type="compositionally biased region" description="Basic and acidic residues" evidence="1">
    <location>
        <begin position="535"/>
        <end position="555"/>
    </location>
</feature>
<evidence type="ECO:0000256" key="1">
    <source>
        <dbReference type="SAM" id="MobiDB-lite"/>
    </source>
</evidence>
<protein>
    <submittedName>
        <fullName evidence="3">Uncharacterized protein</fullName>
    </submittedName>
</protein>
<feature type="transmembrane region" description="Helical" evidence="2">
    <location>
        <begin position="205"/>
        <end position="233"/>
    </location>
</feature>
<dbReference type="EMBL" id="KB469307">
    <property type="protein sequence ID" value="EPQ52462.1"/>
    <property type="molecule type" value="Genomic_DNA"/>
</dbReference>
<sequence length="721" mass="78905">MVSRVRVDLVDLYDGCPVRVFSSDKPLPPQPAQKPTETTDQPSTVPTQPSSQSKEPTVIDTTQPPPYSAAAEGVQSSRPDDAFPPENPRARKVLNGKVVGEEKVDKGLVDVGWEKPAGGQLVSGLDNENLWALIRRFNQQLYHVRAVEGPLPGGLDLWPADEEEFAPEKLRSQIERVYATVVIGLAAFAKHIARLRSWNERNRTIAWLVGYCVAWALNIIFPAFLTLILTLILSPPARAFLFPPAPLAAVSASTGTLQQPRSGQLDSKDSLTGAPERYRGEAVEHEASNFVTSLAGLAAGTAIGKGPEEARSDRKADEGVVDNEALPGADKELGRGVPDVGEMIVGAGELKEVSSGNKPKGEVDSTKEPVNQAMWEKTRPAMRAVAGIADVWEMFANALSPTPPFGHAVRFRLAGMIAPLVLGSLFLDERMVYRGTTFILGIAFFGQLVLVRGMEWFVRKVPNWRWYLEPRNTFLKGAPTNAQLTLTLLRIAEAHKAPLPPPPSRDAHEPPPERPTTPLSKDDMPMEVSQAELDSIQHPDLQKQAEKEAQREEKPKKQHRLLNFIRGTARTGVSTIMGVDQVRAKTIGDEHAKRRLGVLHGHDHKSEHSEGPTAFNCRYEGKKGVVIISTQATSPCVSFEPAGKDDPKWSVAISDIRELKKVGGLGAKGRLVVGYALGMEIVDGLEIVDREGKARLCTAVEKREELFNRLVALDGQKWECL</sequence>
<dbReference type="OrthoDB" id="1708389at2759"/>
<feature type="compositionally biased region" description="Low complexity" evidence="1">
    <location>
        <begin position="38"/>
        <end position="53"/>
    </location>
</feature>
<keyword evidence="2" id="KW-0472">Membrane</keyword>
<name>S7PYR6_GLOTA</name>
<keyword evidence="4" id="KW-1185">Reference proteome</keyword>
<feature type="region of interest" description="Disordered" evidence="1">
    <location>
        <begin position="18"/>
        <end position="92"/>
    </location>
</feature>
<dbReference type="RefSeq" id="XP_007868775.1">
    <property type="nucleotide sequence ID" value="XM_007870584.1"/>
</dbReference>
<feature type="region of interest" description="Disordered" evidence="1">
    <location>
        <begin position="496"/>
        <end position="561"/>
    </location>
</feature>
<dbReference type="eggNOG" id="ENOG502QS59">
    <property type="taxonomic scope" value="Eukaryota"/>
</dbReference>